<feature type="transmembrane region" description="Helical" evidence="1">
    <location>
        <begin position="94"/>
        <end position="113"/>
    </location>
</feature>
<evidence type="ECO:0000256" key="1">
    <source>
        <dbReference type="SAM" id="Phobius"/>
    </source>
</evidence>
<feature type="transmembrane region" description="Helical" evidence="1">
    <location>
        <begin position="227"/>
        <end position="244"/>
    </location>
</feature>
<feature type="transmembrane region" description="Helical" evidence="1">
    <location>
        <begin position="120"/>
        <end position="139"/>
    </location>
</feature>
<dbReference type="Proteomes" id="UP000675431">
    <property type="component" value="Unassembled WGS sequence"/>
</dbReference>
<proteinExistence type="predicted"/>
<comment type="caution">
    <text evidence="2">The sequence shown here is derived from an EMBL/GenBank/DDBJ whole genome shotgun (WGS) entry which is preliminary data.</text>
</comment>
<feature type="transmembrane region" description="Helical" evidence="1">
    <location>
        <begin position="56"/>
        <end position="74"/>
    </location>
</feature>
<keyword evidence="1" id="KW-1133">Transmembrane helix</keyword>
<protein>
    <recommendedName>
        <fullName evidence="4">Voltage-dependent anion channel</fullName>
    </recommendedName>
</protein>
<reference evidence="2 3" key="1">
    <citation type="submission" date="2021-04" db="EMBL/GenBank/DDBJ databases">
        <title>Allobacillus sp. nov. SKP8-2 isolated from shrimp paste.</title>
        <authorList>
            <person name="Tanasupawat S."/>
            <person name="Yiamsombat S."/>
            <person name="Kanchanasin P."/>
            <person name="Kuncharoen N."/>
        </authorList>
    </citation>
    <scope>NUCLEOTIDE SEQUENCE [LARGE SCALE GENOMIC DNA]</scope>
    <source>
        <strain evidence="2 3">SKP8-2</strain>
    </source>
</reference>
<keyword evidence="1" id="KW-0472">Membrane</keyword>
<feature type="transmembrane region" description="Helical" evidence="1">
    <location>
        <begin position="29"/>
        <end position="49"/>
    </location>
</feature>
<keyword evidence="1" id="KW-0812">Transmembrane</keyword>
<evidence type="ECO:0000313" key="2">
    <source>
        <dbReference type="EMBL" id="MBR7553073.1"/>
    </source>
</evidence>
<dbReference type="AlphaFoldDB" id="A0A941HS58"/>
<feature type="transmembrane region" description="Helical" evidence="1">
    <location>
        <begin position="323"/>
        <end position="342"/>
    </location>
</feature>
<feature type="transmembrane region" description="Helical" evidence="1">
    <location>
        <begin position="159"/>
        <end position="178"/>
    </location>
</feature>
<feature type="transmembrane region" description="Helical" evidence="1">
    <location>
        <begin position="251"/>
        <end position="273"/>
    </location>
</feature>
<dbReference type="EMBL" id="JAGSIE010000007">
    <property type="protein sequence ID" value="MBR7553073.1"/>
    <property type="molecule type" value="Genomic_DNA"/>
</dbReference>
<evidence type="ECO:0000313" key="3">
    <source>
        <dbReference type="Proteomes" id="UP000675431"/>
    </source>
</evidence>
<feature type="transmembrane region" description="Helical" evidence="1">
    <location>
        <begin position="190"/>
        <end position="207"/>
    </location>
</feature>
<feature type="transmembrane region" description="Helical" evidence="1">
    <location>
        <begin position="293"/>
        <end position="311"/>
    </location>
</feature>
<keyword evidence="3" id="KW-1185">Reference proteome</keyword>
<evidence type="ECO:0008006" key="4">
    <source>
        <dbReference type="Google" id="ProtNLM"/>
    </source>
</evidence>
<sequence>MYLIVALLIGFTGAFLVYKRQVQLNITTLAGAPIMATGIVIISVFNHVVQYDWIELTLFIFFLVSLLLLVLYLINEMKQGLFYERHLESPITSFGIGTWIASISLGNVLISVYQSNAITIVFYSLNIGLLWTGYITWLFRNYSIILNRFNEYIDKFQGGLLLSTVGTQSVVISGYFVFEEQFPAPLARTLIWFGLLLYIGNLILILYRYVKLPIREIIDHWTNSNCIIHGALSITGVAISFAYPEISLLHYFVWGLALFFFILVEWIELLRGFSRYRKYGWNEGFMVYSPSQWSRIFTFAMFLYFTERIFVIGQDAIQIWVNVFVYGMSITIVLLFIAQWVILGKSLINEFAEKKEAGTNLSYKLRNTNDNLI</sequence>
<accession>A0A941HS58</accession>
<gene>
    <name evidence="2" type="ORF">KC820_02780</name>
</gene>
<name>A0A941HS58_9BACI</name>
<organism evidence="2 3">
    <name type="scientific">Allobacillus saliphilus</name>
    <dbReference type="NCBI Taxonomy" id="2912308"/>
    <lineage>
        <taxon>Bacteria</taxon>
        <taxon>Bacillati</taxon>
        <taxon>Bacillota</taxon>
        <taxon>Bacilli</taxon>
        <taxon>Bacillales</taxon>
        <taxon>Bacillaceae</taxon>
        <taxon>Allobacillus</taxon>
    </lineage>
</organism>